<dbReference type="InterPro" id="IPR002464">
    <property type="entry name" value="DNA/RNA_helicase_DEAH_CS"/>
</dbReference>
<dbReference type="GO" id="GO:0006310">
    <property type="term" value="P:DNA recombination"/>
    <property type="evidence" value="ECO:0007669"/>
    <property type="project" value="InterPro"/>
</dbReference>
<dbReference type="RefSeq" id="WP_089745866.1">
    <property type="nucleotide sequence ID" value="NZ_FOGF01000003.1"/>
</dbReference>
<keyword evidence="11" id="KW-1185">Reference proteome</keyword>
<evidence type="ECO:0000259" key="9">
    <source>
        <dbReference type="PROSITE" id="PS51194"/>
    </source>
</evidence>
<dbReference type="PROSITE" id="PS00690">
    <property type="entry name" value="DEAH_ATP_HELICASE"/>
    <property type="match status" value="1"/>
</dbReference>
<dbReference type="OrthoDB" id="9763310at2"/>
<evidence type="ECO:0000256" key="3">
    <source>
        <dbReference type="ARBA" id="ARBA00022806"/>
    </source>
</evidence>
<dbReference type="GO" id="GO:0009378">
    <property type="term" value="F:four-way junction helicase activity"/>
    <property type="evidence" value="ECO:0007669"/>
    <property type="project" value="TreeGrafter"/>
</dbReference>
<dbReference type="InterPro" id="IPR014001">
    <property type="entry name" value="Helicase_ATP-bd"/>
</dbReference>
<dbReference type="Proteomes" id="UP000198556">
    <property type="component" value="Unassembled WGS sequence"/>
</dbReference>
<dbReference type="InterPro" id="IPR027417">
    <property type="entry name" value="P-loop_NTPase"/>
</dbReference>
<dbReference type="InterPro" id="IPR032284">
    <property type="entry name" value="RecQ_Zn-bd"/>
</dbReference>
<dbReference type="InterPro" id="IPR036388">
    <property type="entry name" value="WH-like_DNA-bd_sf"/>
</dbReference>
<keyword evidence="2" id="KW-0378">Hydrolase</keyword>
<evidence type="ECO:0000256" key="7">
    <source>
        <dbReference type="ARBA" id="ARBA00044550"/>
    </source>
</evidence>
<evidence type="ECO:0000256" key="1">
    <source>
        <dbReference type="ARBA" id="ARBA00022741"/>
    </source>
</evidence>
<dbReference type="SMART" id="SM00487">
    <property type="entry name" value="DEXDc"/>
    <property type="match status" value="1"/>
</dbReference>
<gene>
    <name evidence="10" type="ORF">SAMN05421767_10357</name>
</gene>
<dbReference type="GO" id="GO:0030894">
    <property type="term" value="C:replisome"/>
    <property type="evidence" value="ECO:0007669"/>
    <property type="project" value="TreeGrafter"/>
</dbReference>
<evidence type="ECO:0000256" key="5">
    <source>
        <dbReference type="ARBA" id="ARBA00023125"/>
    </source>
</evidence>
<dbReference type="GO" id="GO:0005737">
    <property type="term" value="C:cytoplasm"/>
    <property type="evidence" value="ECO:0007669"/>
    <property type="project" value="TreeGrafter"/>
</dbReference>
<feature type="domain" description="Helicase ATP-binding" evidence="8">
    <location>
        <begin position="24"/>
        <end position="191"/>
    </location>
</feature>
<dbReference type="GO" id="GO:0003677">
    <property type="term" value="F:DNA binding"/>
    <property type="evidence" value="ECO:0007669"/>
    <property type="project" value="UniProtKB-KW"/>
</dbReference>
<dbReference type="GO" id="GO:0016787">
    <property type="term" value="F:hydrolase activity"/>
    <property type="evidence" value="ECO:0007669"/>
    <property type="project" value="UniProtKB-KW"/>
</dbReference>
<dbReference type="PROSITE" id="PS51192">
    <property type="entry name" value="HELICASE_ATP_BIND_1"/>
    <property type="match status" value="1"/>
</dbReference>
<dbReference type="InterPro" id="IPR001650">
    <property type="entry name" value="Helicase_C-like"/>
</dbReference>
<dbReference type="CDD" id="cd17920">
    <property type="entry name" value="DEXHc_RecQ"/>
    <property type="match status" value="1"/>
</dbReference>
<evidence type="ECO:0000313" key="10">
    <source>
        <dbReference type="EMBL" id="SEQ65601.1"/>
    </source>
</evidence>
<dbReference type="Gene3D" id="3.40.50.300">
    <property type="entry name" value="P-loop containing nucleotide triphosphate hydrolases"/>
    <property type="match status" value="2"/>
</dbReference>
<proteinExistence type="predicted"/>
<name>A0A1H9HTF1_9LACT</name>
<dbReference type="EMBL" id="FOGF01000003">
    <property type="protein sequence ID" value="SEQ65601.1"/>
    <property type="molecule type" value="Genomic_DNA"/>
</dbReference>
<dbReference type="Pfam" id="PF00271">
    <property type="entry name" value="Helicase_C"/>
    <property type="match status" value="1"/>
</dbReference>
<dbReference type="Gene3D" id="1.10.10.10">
    <property type="entry name" value="Winged helix-like DNA-binding domain superfamily/Winged helix DNA-binding domain"/>
    <property type="match status" value="1"/>
</dbReference>
<keyword evidence="5" id="KW-0238">DNA-binding</keyword>
<evidence type="ECO:0000256" key="4">
    <source>
        <dbReference type="ARBA" id="ARBA00022840"/>
    </source>
</evidence>
<dbReference type="GO" id="GO:0043590">
    <property type="term" value="C:bacterial nucleoid"/>
    <property type="evidence" value="ECO:0007669"/>
    <property type="project" value="TreeGrafter"/>
</dbReference>
<evidence type="ECO:0000313" key="11">
    <source>
        <dbReference type="Proteomes" id="UP000198556"/>
    </source>
</evidence>
<dbReference type="STRING" id="137733.SAMN05421767_10357"/>
<dbReference type="GO" id="GO:0043138">
    <property type="term" value="F:3'-5' DNA helicase activity"/>
    <property type="evidence" value="ECO:0007669"/>
    <property type="project" value="TreeGrafter"/>
</dbReference>
<keyword evidence="1" id="KW-0547">Nucleotide-binding</keyword>
<protein>
    <recommendedName>
        <fullName evidence="6">ATP-dependent DNA helicase RecQ</fullName>
    </recommendedName>
    <alternativeName>
        <fullName evidence="7">DNA 3'-5' helicase RecQ</fullName>
    </alternativeName>
</protein>
<sequence length="480" mass="56315">MIDWNFLKESFGFTSLRVGQEEILETLLKGKDALGILPTGTGKSFIYQYYGLFTKQKVVVVSPLIALMHDQVHELQLLGEKKAIALTSMLSSREKNWIIHHLQYYQFIFLSPEMLQDQQVMMNLKQQKIGLLVIDEAHCILQWGYDFRPEYLMLGKIKQELQHPLTLALTATATQQMVQEIKDSLGLDEDVYLFSNNSIRENNRIEVIPVDKTDKNQVIVEILQKVSLPVVIYALSIKALEELKFQLQQIFPQLKMDTYHSKRSKEDRQSIQKQFIKNQLDILLATSAFGMGINKKDIHTIIHYHVPANLEDYVQQIGRAGRNGENADVILLYDERDINLMKHRLIEETNPDLLVNILEKDCSLEYFPENQQTLLQLAKHYHYRTEEARAFFEKVFYDKLNRLQVMQQYCQANTCHRYAIEQYFTNKIKKEPENCQQCANCLQKSIFDRKSEIPQSLLPQNDTTKNQDWQEKFHRLFKKM</sequence>
<keyword evidence="4" id="KW-0067">ATP-binding</keyword>
<feature type="domain" description="Helicase C-terminal" evidence="9">
    <location>
        <begin position="218"/>
        <end position="375"/>
    </location>
</feature>
<dbReference type="GO" id="GO:0005524">
    <property type="term" value="F:ATP binding"/>
    <property type="evidence" value="ECO:0007669"/>
    <property type="project" value="UniProtKB-KW"/>
</dbReference>
<dbReference type="InterPro" id="IPR004589">
    <property type="entry name" value="DNA_helicase_ATP-dep_RecQ"/>
</dbReference>
<accession>A0A1H9HTF1</accession>
<evidence type="ECO:0000259" key="8">
    <source>
        <dbReference type="PROSITE" id="PS51192"/>
    </source>
</evidence>
<dbReference type="InterPro" id="IPR011545">
    <property type="entry name" value="DEAD/DEAH_box_helicase_dom"/>
</dbReference>
<evidence type="ECO:0000256" key="6">
    <source>
        <dbReference type="ARBA" id="ARBA00044535"/>
    </source>
</evidence>
<dbReference type="SMART" id="SM00490">
    <property type="entry name" value="HELICc"/>
    <property type="match status" value="1"/>
</dbReference>
<dbReference type="GO" id="GO:0006281">
    <property type="term" value="P:DNA repair"/>
    <property type="evidence" value="ECO:0007669"/>
    <property type="project" value="TreeGrafter"/>
</dbReference>
<reference evidence="10 11" key="1">
    <citation type="submission" date="2016-10" db="EMBL/GenBank/DDBJ databases">
        <authorList>
            <person name="de Groot N.N."/>
        </authorList>
    </citation>
    <scope>NUCLEOTIDE SEQUENCE [LARGE SCALE GENOMIC DNA]</scope>
    <source>
        <strain evidence="10 11">DSM 15827</strain>
    </source>
</reference>
<dbReference type="Pfam" id="PF16124">
    <property type="entry name" value="RecQ_Zn_bind"/>
    <property type="match status" value="1"/>
</dbReference>
<organism evidence="10 11">
    <name type="scientific">Granulicatella balaenopterae</name>
    <dbReference type="NCBI Taxonomy" id="137733"/>
    <lineage>
        <taxon>Bacteria</taxon>
        <taxon>Bacillati</taxon>
        <taxon>Bacillota</taxon>
        <taxon>Bacilli</taxon>
        <taxon>Lactobacillales</taxon>
        <taxon>Carnobacteriaceae</taxon>
        <taxon>Granulicatella</taxon>
    </lineage>
</organism>
<dbReference type="AlphaFoldDB" id="A0A1H9HTF1"/>
<evidence type="ECO:0000256" key="2">
    <source>
        <dbReference type="ARBA" id="ARBA00022801"/>
    </source>
</evidence>
<dbReference type="PANTHER" id="PTHR13710:SF84">
    <property type="entry name" value="ATP-DEPENDENT DNA HELICASE RECS-RELATED"/>
    <property type="match status" value="1"/>
</dbReference>
<dbReference type="SUPFAM" id="SSF52540">
    <property type="entry name" value="P-loop containing nucleoside triphosphate hydrolases"/>
    <property type="match status" value="1"/>
</dbReference>
<dbReference type="PROSITE" id="PS51194">
    <property type="entry name" value="HELICASE_CTER"/>
    <property type="match status" value="1"/>
</dbReference>
<keyword evidence="3 10" id="KW-0347">Helicase</keyword>
<dbReference type="NCBIfam" id="TIGR00614">
    <property type="entry name" value="recQ_fam"/>
    <property type="match status" value="1"/>
</dbReference>
<dbReference type="Pfam" id="PF00270">
    <property type="entry name" value="DEAD"/>
    <property type="match status" value="1"/>
</dbReference>
<dbReference type="PANTHER" id="PTHR13710">
    <property type="entry name" value="DNA HELICASE RECQ FAMILY MEMBER"/>
    <property type="match status" value="1"/>
</dbReference>